<feature type="transmembrane region" description="Helical" evidence="14">
    <location>
        <begin position="6"/>
        <end position="31"/>
    </location>
</feature>
<evidence type="ECO:0000256" key="13">
    <source>
        <dbReference type="ARBA" id="ARBA00023136"/>
    </source>
</evidence>
<feature type="transmembrane region" description="Helical" evidence="14">
    <location>
        <begin position="184"/>
        <end position="203"/>
    </location>
</feature>
<comment type="catalytic activity">
    <reaction evidence="1">
        <text>ATP + protein L-histidine = ADP + protein N-phospho-L-histidine.</text>
        <dbReference type="EC" id="2.7.13.3"/>
    </reaction>
</comment>
<dbReference type="SMART" id="SM00304">
    <property type="entry name" value="HAMP"/>
    <property type="match status" value="1"/>
</dbReference>
<dbReference type="PANTHER" id="PTHR45528">
    <property type="entry name" value="SENSOR HISTIDINE KINASE CPXA"/>
    <property type="match status" value="1"/>
</dbReference>
<dbReference type="Pfam" id="PF02518">
    <property type="entry name" value="HATPase_c"/>
    <property type="match status" value="1"/>
</dbReference>
<dbReference type="AlphaFoldDB" id="A0A841KPI8"/>
<reference evidence="17 18" key="1">
    <citation type="submission" date="2020-08" db="EMBL/GenBank/DDBJ databases">
        <title>Genomic Encyclopedia of Type Strains, Phase IV (KMG-IV): sequencing the most valuable type-strain genomes for metagenomic binning, comparative biology and taxonomic classification.</title>
        <authorList>
            <person name="Goeker M."/>
        </authorList>
    </citation>
    <scope>NUCLEOTIDE SEQUENCE [LARGE SCALE GENOMIC DNA]</scope>
    <source>
        <strain evidence="17 18">DSM 103526</strain>
    </source>
</reference>
<dbReference type="PROSITE" id="PS50109">
    <property type="entry name" value="HIS_KIN"/>
    <property type="match status" value="1"/>
</dbReference>
<evidence type="ECO:0000256" key="8">
    <source>
        <dbReference type="ARBA" id="ARBA00022741"/>
    </source>
</evidence>
<sequence>MKGIHSKLWLAITSLVITILIIIWLFQVGLLNKFYIHERKSVLSNEAQKLNAILLEADQENMISEKVIEEVEAFTSSVNARVIILDQSGEARFFNILDRYFIKAGEFDRAQSRTLGPLLGDKEIRSKLAQNQPFTVVRKKPQSHDASIYVGVPVIRENKKIGDIIISSPLAPIEETISILKKQLTYVSIFSLGIGTLLALYLARIFTKPILNIIEASKEIAKGNFTAKVSHRSDDEIGVLGETINDMAQQLDRIEQLRKEFIANISHELKTPISLIKAYAELVKEVENISTDDKNQYLEVITEESDRLNGMIEDILYLSKIQAGFSNLTYDQIFLKDLIHGVIEKLSYFAQHKNIEITVETHKENISVYADKDKMYQVFYNIINNAIQHSYENTKIWVKTLETDHGLKVEVIDNGKGIAEEDLPYIWDRFYKVDKSGKRNDSGTGLGMAIVKNILEAHHMKYGVESQLHKGTKVWMEMRLEDKNQ</sequence>
<dbReference type="InterPro" id="IPR036097">
    <property type="entry name" value="HisK_dim/P_sf"/>
</dbReference>
<keyword evidence="18" id="KW-1185">Reference proteome</keyword>
<keyword evidence="6" id="KW-0808">Transferase</keyword>
<keyword evidence="13 14" id="KW-0472">Membrane</keyword>
<organism evidence="17 18">
    <name type="scientific">Anaerosolibacter carboniphilus</name>
    <dbReference type="NCBI Taxonomy" id="1417629"/>
    <lineage>
        <taxon>Bacteria</taxon>
        <taxon>Bacillati</taxon>
        <taxon>Bacillota</taxon>
        <taxon>Clostridia</taxon>
        <taxon>Peptostreptococcales</taxon>
        <taxon>Thermotaleaceae</taxon>
        <taxon>Anaerosolibacter</taxon>
    </lineage>
</organism>
<comment type="caution">
    <text evidence="17">The sequence shown here is derived from an EMBL/GenBank/DDBJ whole genome shotgun (WGS) entry which is preliminary data.</text>
</comment>
<protein>
    <recommendedName>
        <fullName evidence="3">histidine kinase</fullName>
        <ecNumber evidence="3">2.7.13.3</ecNumber>
    </recommendedName>
</protein>
<dbReference type="CDD" id="cd00075">
    <property type="entry name" value="HATPase"/>
    <property type="match status" value="1"/>
</dbReference>
<feature type="domain" description="Histidine kinase" evidence="15">
    <location>
        <begin position="264"/>
        <end position="482"/>
    </location>
</feature>
<dbReference type="InterPro" id="IPR004358">
    <property type="entry name" value="Sig_transdc_His_kin-like_C"/>
</dbReference>
<dbReference type="EC" id="2.7.13.3" evidence="3"/>
<keyword evidence="5" id="KW-0597">Phosphoprotein</keyword>
<dbReference type="InterPro" id="IPR005467">
    <property type="entry name" value="His_kinase_dom"/>
</dbReference>
<evidence type="ECO:0000313" key="18">
    <source>
        <dbReference type="Proteomes" id="UP000579281"/>
    </source>
</evidence>
<evidence type="ECO:0000256" key="12">
    <source>
        <dbReference type="ARBA" id="ARBA00023012"/>
    </source>
</evidence>
<dbReference type="CDD" id="cd00082">
    <property type="entry name" value="HisKA"/>
    <property type="match status" value="1"/>
</dbReference>
<keyword evidence="12" id="KW-0902">Two-component regulatory system</keyword>
<keyword evidence="8" id="KW-0547">Nucleotide-binding</keyword>
<dbReference type="EMBL" id="JACHEN010000006">
    <property type="protein sequence ID" value="MBB6215231.1"/>
    <property type="molecule type" value="Genomic_DNA"/>
</dbReference>
<dbReference type="RefSeq" id="WP_184309340.1">
    <property type="nucleotide sequence ID" value="NZ_JACHEN010000006.1"/>
</dbReference>
<dbReference type="Proteomes" id="UP000579281">
    <property type="component" value="Unassembled WGS sequence"/>
</dbReference>
<dbReference type="GO" id="GO:0005886">
    <property type="term" value="C:plasma membrane"/>
    <property type="evidence" value="ECO:0007669"/>
    <property type="project" value="UniProtKB-SubCell"/>
</dbReference>
<dbReference type="GO" id="GO:0000155">
    <property type="term" value="F:phosphorelay sensor kinase activity"/>
    <property type="evidence" value="ECO:0007669"/>
    <property type="project" value="InterPro"/>
</dbReference>
<comment type="subcellular location">
    <subcellularLocation>
        <location evidence="2">Cell membrane</location>
        <topology evidence="2">Multi-pass membrane protein</topology>
    </subcellularLocation>
</comment>
<dbReference type="SUPFAM" id="SSF158472">
    <property type="entry name" value="HAMP domain-like"/>
    <property type="match status" value="1"/>
</dbReference>
<dbReference type="GO" id="GO:0005524">
    <property type="term" value="F:ATP binding"/>
    <property type="evidence" value="ECO:0007669"/>
    <property type="project" value="UniProtKB-KW"/>
</dbReference>
<evidence type="ECO:0000256" key="9">
    <source>
        <dbReference type="ARBA" id="ARBA00022777"/>
    </source>
</evidence>
<dbReference type="Pfam" id="PF00512">
    <property type="entry name" value="HisKA"/>
    <property type="match status" value="1"/>
</dbReference>
<feature type="domain" description="HAMP" evidence="16">
    <location>
        <begin position="204"/>
        <end position="256"/>
    </location>
</feature>
<dbReference type="SUPFAM" id="SSF47384">
    <property type="entry name" value="Homodimeric domain of signal transducing histidine kinase"/>
    <property type="match status" value="1"/>
</dbReference>
<evidence type="ECO:0000256" key="14">
    <source>
        <dbReference type="SAM" id="Phobius"/>
    </source>
</evidence>
<evidence type="ECO:0000256" key="1">
    <source>
        <dbReference type="ARBA" id="ARBA00000085"/>
    </source>
</evidence>
<gene>
    <name evidence="17" type="ORF">HNQ80_001320</name>
</gene>
<keyword evidence="9 17" id="KW-0418">Kinase</keyword>
<dbReference type="FunFam" id="3.30.565.10:FF:000006">
    <property type="entry name" value="Sensor histidine kinase WalK"/>
    <property type="match status" value="1"/>
</dbReference>
<keyword evidence="4" id="KW-1003">Cell membrane</keyword>
<dbReference type="Gene3D" id="3.30.565.10">
    <property type="entry name" value="Histidine kinase-like ATPase, C-terminal domain"/>
    <property type="match status" value="1"/>
</dbReference>
<evidence type="ECO:0000256" key="2">
    <source>
        <dbReference type="ARBA" id="ARBA00004651"/>
    </source>
</evidence>
<evidence type="ECO:0000313" key="17">
    <source>
        <dbReference type="EMBL" id="MBB6215231.1"/>
    </source>
</evidence>
<dbReference type="Gene3D" id="1.10.287.130">
    <property type="match status" value="1"/>
</dbReference>
<dbReference type="SMART" id="SM00388">
    <property type="entry name" value="HisKA"/>
    <property type="match status" value="1"/>
</dbReference>
<keyword evidence="10" id="KW-0067">ATP-binding</keyword>
<dbReference type="Gene3D" id="6.10.340.10">
    <property type="match status" value="1"/>
</dbReference>
<dbReference type="CDD" id="cd06225">
    <property type="entry name" value="HAMP"/>
    <property type="match status" value="1"/>
</dbReference>
<dbReference type="Pfam" id="PF00672">
    <property type="entry name" value="HAMP"/>
    <property type="match status" value="1"/>
</dbReference>
<evidence type="ECO:0000256" key="10">
    <source>
        <dbReference type="ARBA" id="ARBA00022840"/>
    </source>
</evidence>
<evidence type="ECO:0000259" key="15">
    <source>
        <dbReference type="PROSITE" id="PS50109"/>
    </source>
</evidence>
<dbReference type="InterPro" id="IPR003660">
    <property type="entry name" value="HAMP_dom"/>
</dbReference>
<proteinExistence type="predicted"/>
<accession>A0A841KPI8</accession>
<evidence type="ECO:0000256" key="6">
    <source>
        <dbReference type="ARBA" id="ARBA00022679"/>
    </source>
</evidence>
<dbReference type="InterPro" id="IPR003594">
    <property type="entry name" value="HATPase_dom"/>
</dbReference>
<evidence type="ECO:0000256" key="11">
    <source>
        <dbReference type="ARBA" id="ARBA00022989"/>
    </source>
</evidence>
<dbReference type="InterPro" id="IPR050398">
    <property type="entry name" value="HssS/ArlS-like"/>
</dbReference>
<dbReference type="InterPro" id="IPR036890">
    <property type="entry name" value="HATPase_C_sf"/>
</dbReference>
<dbReference type="InterPro" id="IPR003661">
    <property type="entry name" value="HisK_dim/P_dom"/>
</dbReference>
<evidence type="ECO:0000259" key="16">
    <source>
        <dbReference type="PROSITE" id="PS50885"/>
    </source>
</evidence>
<dbReference type="PANTHER" id="PTHR45528:SF1">
    <property type="entry name" value="SENSOR HISTIDINE KINASE CPXA"/>
    <property type="match status" value="1"/>
</dbReference>
<evidence type="ECO:0000256" key="3">
    <source>
        <dbReference type="ARBA" id="ARBA00012438"/>
    </source>
</evidence>
<dbReference type="FunFam" id="1.10.287.130:FF:000008">
    <property type="entry name" value="Two-component sensor histidine kinase"/>
    <property type="match status" value="1"/>
</dbReference>
<evidence type="ECO:0000256" key="5">
    <source>
        <dbReference type="ARBA" id="ARBA00022553"/>
    </source>
</evidence>
<evidence type="ECO:0000256" key="4">
    <source>
        <dbReference type="ARBA" id="ARBA00022475"/>
    </source>
</evidence>
<evidence type="ECO:0000256" key="7">
    <source>
        <dbReference type="ARBA" id="ARBA00022692"/>
    </source>
</evidence>
<dbReference type="PRINTS" id="PR00344">
    <property type="entry name" value="BCTRLSENSOR"/>
</dbReference>
<keyword evidence="11 14" id="KW-1133">Transmembrane helix</keyword>
<dbReference type="SUPFAM" id="SSF55874">
    <property type="entry name" value="ATPase domain of HSP90 chaperone/DNA topoisomerase II/histidine kinase"/>
    <property type="match status" value="1"/>
</dbReference>
<name>A0A841KPI8_9FIRM</name>
<dbReference type="SMART" id="SM00387">
    <property type="entry name" value="HATPase_c"/>
    <property type="match status" value="1"/>
</dbReference>
<keyword evidence="7 14" id="KW-0812">Transmembrane</keyword>
<dbReference type="PROSITE" id="PS50885">
    <property type="entry name" value="HAMP"/>
    <property type="match status" value="1"/>
</dbReference>